<dbReference type="Pfam" id="PF03061">
    <property type="entry name" value="4HBT"/>
    <property type="match status" value="1"/>
</dbReference>
<evidence type="ECO:0000259" key="2">
    <source>
        <dbReference type="Pfam" id="PF03061"/>
    </source>
</evidence>
<dbReference type="InterPro" id="IPR052723">
    <property type="entry name" value="Acyl-CoA_thioesterase_PaaI"/>
</dbReference>
<name>A0A371BFW9_9SPHN</name>
<proteinExistence type="predicted"/>
<dbReference type="NCBIfam" id="TIGR00369">
    <property type="entry name" value="unchar_dom_1"/>
    <property type="match status" value="1"/>
</dbReference>
<accession>A0A371BFW9</accession>
<organism evidence="3 4">
    <name type="scientific">Sphingorhabdus pulchriflava</name>
    <dbReference type="NCBI Taxonomy" id="2292257"/>
    <lineage>
        <taxon>Bacteria</taxon>
        <taxon>Pseudomonadati</taxon>
        <taxon>Pseudomonadota</taxon>
        <taxon>Alphaproteobacteria</taxon>
        <taxon>Sphingomonadales</taxon>
        <taxon>Sphingomonadaceae</taxon>
        <taxon>Sphingorhabdus</taxon>
    </lineage>
</organism>
<sequence length="133" mass="13781">MGRVASRPHPFADLIDLAVTPDGKGGSTATLTAEHKYMNPHGVVHGAVIYAMADTGMGAALYPTLGAGQACATIEIKISYFRPVDSGEIHCVTQIDNKGRSIAHLTSRIEQAGKLVALATGSFAILAAPPIKA</sequence>
<dbReference type="InterPro" id="IPR003736">
    <property type="entry name" value="PAAI_dom"/>
</dbReference>
<keyword evidence="1" id="KW-0378">Hydrolase</keyword>
<evidence type="ECO:0000256" key="1">
    <source>
        <dbReference type="ARBA" id="ARBA00022801"/>
    </source>
</evidence>
<evidence type="ECO:0000313" key="4">
    <source>
        <dbReference type="Proteomes" id="UP000263833"/>
    </source>
</evidence>
<dbReference type="Gene3D" id="3.10.129.10">
    <property type="entry name" value="Hotdog Thioesterase"/>
    <property type="match status" value="1"/>
</dbReference>
<evidence type="ECO:0000313" key="3">
    <source>
        <dbReference type="EMBL" id="RDV06486.1"/>
    </source>
</evidence>
<dbReference type="InterPro" id="IPR006683">
    <property type="entry name" value="Thioestr_dom"/>
</dbReference>
<dbReference type="AlphaFoldDB" id="A0A371BFW9"/>
<dbReference type="Proteomes" id="UP000263833">
    <property type="component" value="Unassembled WGS sequence"/>
</dbReference>
<dbReference type="InterPro" id="IPR029069">
    <property type="entry name" value="HotDog_dom_sf"/>
</dbReference>
<dbReference type="CDD" id="cd03443">
    <property type="entry name" value="PaaI_thioesterase"/>
    <property type="match status" value="1"/>
</dbReference>
<protein>
    <submittedName>
        <fullName evidence="3">PaaI family thioesterase</fullName>
    </submittedName>
</protein>
<feature type="domain" description="Thioesterase" evidence="2">
    <location>
        <begin position="41"/>
        <end position="113"/>
    </location>
</feature>
<dbReference type="PANTHER" id="PTHR42856">
    <property type="entry name" value="ACYL-COENZYME A THIOESTERASE PAAI"/>
    <property type="match status" value="1"/>
</dbReference>
<dbReference type="PANTHER" id="PTHR42856:SF1">
    <property type="entry name" value="ACYL-COENZYME A THIOESTERASE PAAI"/>
    <property type="match status" value="1"/>
</dbReference>
<dbReference type="OrthoDB" id="9813282at2"/>
<keyword evidence="4" id="KW-1185">Reference proteome</keyword>
<reference evidence="4" key="1">
    <citation type="submission" date="2018-08" db="EMBL/GenBank/DDBJ databases">
        <authorList>
            <person name="Kim S.-J."/>
            <person name="Jung G.-Y."/>
        </authorList>
    </citation>
    <scope>NUCLEOTIDE SEQUENCE [LARGE SCALE GENOMIC DNA]</scope>
    <source>
        <strain evidence="4">GY_G</strain>
    </source>
</reference>
<dbReference type="SUPFAM" id="SSF54637">
    <property type="entry name" value="Thioesterase/thiol ester dehydrase-isomerase"/>
    <property type="match status" value="1"/>
</dbReference>
<dbReference type="GO" id="GO:0016289">
    <property type="term" value="F:acyl-CoA hydrolase activity"/>
    <property type="evidence" value="ECO:0007669"/>
    <property type="project" value="UniProtKB-ARBA"/>
</dbReference>
<dbReference type="EMBL" id="QRGP01000001">
    <property type="protein sequence ID" value="RDV06486.1"/>
    <property type="molecule type" value="Genomic_DNA"/>
</dbReference>
<comment type="caution">
    <text evidence="3">The sequence shown here is derived from an EMBL/GenBank/DDBJ whole genome shotgun (WGS) entry which is preliminary data.</text>
</comment>
<gene>
    <name evidence="3" type="ORF">DXH95_03420</name>
</gene>